<feature type="compositionally biased region" description="Polar residues" evidence="1">
    <location>
        <begin position="110"/>
        <end position="129"/>
    </location>
</feature>
<keyword evidence="3" id="KW-1185">Reference proteome</keyword>
<feature type="compositionally biased region" description="Basic residues" evidence="1">
    <location>
        <begin position="132"/>
        <end position="141"/>
    </location>
</feature>
<gene>
    <name evidence="2" type="ORF">EVAR_63463_1</name>
</gene>
<organism evidence="2 3">
    <name type="scientific">Eumeta variegata</name>
    <name type="common">Bagworm moth</name>
    <name type="synonym">Eumeta japonica</name>
    <dbReference type="NCBI Taxonomy" id="151549"/>
    <lineage>
        <taxon>Eukaryota</taxon>
        <taxon>Metazoa</taxon>
        <taxon>Ecdysozoa</taxon>
        <taxon>Arthropoda</taxon>
        <taxon>Hexapoda</taxon>
        <taxon>Insecta</taxon>
        <taxon>Pterygota</taxon>
        <taxon>Neoptera</taxon>
        <taxon>Endopterygota</taxon>
        <taxon>Lepidoptera</taxon>
        <taxon>Glossata</taxon>
        <taxon>Ditrysia</taxon>
        <taxon>Tineoidea</taxon>
        <taxon>Psychidae</taxon>
        <taxon>Oiketicinae</taxon>
        <taxon>Eumeta</taxon>
    </lineage>
</organism>
<name>A0A4C1YDH7_EUMVA</name>
<feature type="region of interest" description="Disordered" evidence="1">
    <location>
        <begin position="1"/>
        <end position="20"/>
    </location>
</feature>
<accession>A0A4C1YDH7</accession>
<evidence type="ECO:0000313" key="2">
    <source>
        <dbReference type="EMBL" id="GBP72902.1"/>
    </source>
</evidence>
<proteinExistence type="predicted"/>
<feature type="region of interest" description="Disordered" evidence="1">
    <location>
        <begin position="102"/>
        <end position="141"/>
    </location>
</feature>
<comment type="caution">
    <text evidence="2">The sequence shown here is derived from an EMBL/GenBank/DDBJ whole genome shotgun (WGS) entry which is preliminary data.</text>
</comment>
<dbReference type="Proteomes" id="UP000299102">
    <property type="component" value="Unassembled WGS sequence"/>
</dbReference>
<dbReference type="EMBL" id="BGZK01001160">
    <property type="protein sequence ID" value="GBP72902.1"/>
    <property type="molecule type" value="Genomic_DNA"/>
</dbReference>
<reference evidence="2 3" key="1">
    <citation type="journal article" date="2019" name="Commun. Biol.">
        <title>The bagworm genome reveals a unique fibroin gene that provides high tensile strength.</title>
        <authorList>
            <person name="Kono N."/>
            <person name="Nakamura H."/>
            <person name="Ohtoshi R."/>
            <person name="Tomita M."/>
            <person name="Numata K."/>
            <person name="Arakawa K."/>
        </authorList>
    </citation>
    <scope>NUCLEOTIDE SEQUENCE [LARGE SCALE GENOMIC DNA]</scope>
</reference>
<protein>
    <submittedName>
        <fullName evidence="2">Uncharacterized protein</fullName>
    </submittedName>
</protein>
<evidence type="ECO:0000313" key="3">
    <source>
        <dbReference type="Proteomes" id="UP000299102"/>
    </source>
</evidence>
<dbReference type="AlphaFoldDB" id="A0A4C1YDH7"/>
<evidence type="ECO:0000256" key="1">
    <source>
        <dbReference type="SAM" id="MobiDB-lite"/>
    </source>
</evidence>
<sequence length="141" mass="15652">MAASSERRTQSQILQQSGHVKAPLRMRLSSRRQRLFLTDRSSYYSKQISLDVKPPTLVTSGTATTETDDLTRSLSSIVPNRMVTRERNLWTYVDSTVQVGIKPKVEPGSGTESGTTSKPELELSTVSESKPQRKRLAVGVD</sequence>